<accession>A0A9P4VUJ2</accession>
<keyword evidence="3" id="KW-1185">Reference proteome</keyword>
<feature type="region of interest" description="Disordered" evidence="1">
    <location>
        <begin position="697"/>
        <end position="754"/>
    </location>
</feature>
<feature type="region of interest" description="Disordered" evidence="1">
    <location>
        <begin position="84"/>
        <end position="181"/>
    </location>
</feature>
<name>A0A9P4VUJ2_9PEZI</name>
<feature type="compositionally biased region" description="Polar residues" evidence="1">
    <location>
        <begin position="169"/>
        <end position="181"/>
    </location>
</feature>
<dbReference type="OrthoDB" id="5346713at2759"/>
<feature type="compositionally biased region" description="Low complexity" evidence="1">
    <location>
        <begin position="84"/>
        <end position="110"/>
    </location>
</feature>
<proteinExistence type="predicted"/>
<feature type="compositionally biased region" description="Low complexity" evidence="1">
    <location>
        <begin position="436"/>
        <end position="448"/>
    </location>
</feature>
<feature type="compositionally biased region" description="Polar residues" evidence="1">
    <location>
        <begin position="471"/>
        <end position="486"/>
    </location>
</feature>
<sequence>SSSTQTPYSNSPFTPTGTTAPRSGSSRRSYDARTSSRRSRRMTGGDIALHQYTDLSGMASVAEHELVEFDPGLPLRSRSSWMKRLSTLSSSHASSPSSSPRPESPTVSVSNGSTAFSYNGSTAPIIGKPSPPPLPPNKLVKRSSSQRTIHGSPSDSHTSRRPTLRRPATSHQRSATLQRRSSLMAISTEGSYTSNNPFVLLEHEDVQWRQFFSPKVAKEGVISKKRVATSDSRSIKRIYPDGKHTATLLMAQAVAPSSVEFDDSLSQDGDSIYFGSRPVTPSGLLLSPTCEDPSALTDPLRDTLVSESGSLEHRSPRRSFSISDLIATNAQSWKSRPSKAQSITNPSKRIGRRTFSAPLLTMGSRQSVTAHGDFERPSKKRDFTDPTASKRSLFSPPAGKTSNGDSYFNVNNVSSFTTRDLPSGPPAVPTADSKYTSPPTHSHSSQSSIVGSTRVPPSPTLVQANIRPSRHSVTPSEQASTLVGSDSETRGVGSGEEDDVDVQCETVFDSIRPGMTRNQPRGPLIETMFDDSVHHSGSKGKISPLKDLLVNGVFREQPMDFKDDDCIIEEEESISTPIKLTFNEVSPENGEHWTAMPLDMSSSALTEIHSSNPASRDQDGPLDGYKAMWTLNDENEEEDWDRDQDTMGITEHVATPLTLRRSNPMLVSSFSSPLTALPRPSIEAGERDAKSNLFDWAEQQPSDNSPGNGAPPRPKTVHGKKNLSDRGSRSVGRRAPSALHARSQSVPVVPDIGGKRDTTVTNKFGTWGVGSKGVSEDWNDDFDFEETRTNEPVGEGSDGNKRVDSGHAMFVPQSIREQQSNVLANIGLLREWGLLIEELKELRIRASNLGILAARKGDVWEEVDAMIDLADQEAEEPVMPPQASPPSSPGFDFDAFEEAPPKKAGQRRKSGLSFHEESTEGHPIIATTTTARPRRKSVLPPNGDIFNEPKTDPTPNIASKPSTPVTNRPRKDSEAAARSVIEALQKRKSTVDHPLPLQPVPAGKKVEFDTATLRRIVPYVSVLMRKVKEIIREAEGLYSSPAQSPKPVEPALSLLFREPPDSS</sequence>
<feature type="compositionally biased region" description="Polar residues" evidence="1">
    <location>
        <begin position="331"/>
        <end position="347"/>
    </location>
</feature>
<evidence type="ECO:0000256" key="1">
    <source>
        <dbReference type="SAM" id="MobiDB-lite"/>
    </source>
</evidence>
<dbReference type="Proteomes" id="UP000799429">
    <property type="component" value="Unassembled WGS sequence"/>
</dbReference>
<feature type="compositionally biased region" description="Basic and acidic residues" evidence="1">
    <location>
        <begin position="372"/>
        <end position="384"/>
    </location>
</feature>
<feature type="compositionally biased region" description="Polar residues" evidence="1">
    <location>
        <begin position="953"/>
        <end position="966"/>
    </location>
</feature>
<dbReference type="EMBL" id="MU006090">
    <property type="protein sequence ID" value="KAF2842550.1"/>
    <property type="molecule type" value="Genomic_DNA"/>
</dbReference>
<gene>
    <name evidence="2" type="ORF">M501DRAFT_916172</name>
</gene>
<feature type="region of interest" description="Disordered" evidence="1">
    <location>
        <begin position="1036"/>
        <end position="1063"/>
    </location>
</feature>
<feature type="non-terminal residue" evidence="2">
    <location>
        <position position="1063"/>
    </location>
</feature>
<feature type="non-terminal residue" evidence="2">
    <location>
        <position position="1"/>
    </location>
</feature>
<feature type="region of interest" description="Disordered" evidence="1">
    <location>
        <begin position="874"/>
        <end position="977"/>
    </location>
</feature>
<feature type="region of interest" description="Disordered" evidence="1">
    <location>
        <begin position="331"/>
        <end position="499"/>
    </location>
</feature>
<feature type="compositionally biased region" description="Polar residues" evidence="1">
    <location>
        <begin position="400"/>
        <end position="420"/>
    </location>
</feature>
<reference evidence="2" key="1">
    <citation type="journal article" date="2020" name="Stud. Mycol.">
        <title>101 Dothideomycetes genomes: a test case for predicting lifestyles and emergence of pathogens.</title>
        <authorList>
            <person name="Haridas S."/>
            <person name="Albert R."/>
            <person name="Binder M."/>
            <person name="Bloem J."/>
            <person name="Labutti K."/>
            <person name="Salamov A."/>
            <person name="Andreopoulos B."/>
            <person name="Baker S."/>
            <person name="Barry K."/>
            <person name="Bills G."/>
            <person name="Bluhm B."/>
            <person name="Cannon C."/>
            <person name="Castanera R."/>
            <person name="Culley D."/>
            <person name="Daum C."/>
            <person name="Ezra D."/>
            <person name="Gonzalez J."/>
            <person name="Henrissat B."/>
            <person name="Kuo A."/>
            <person name="Liang C."/>
            <person name="Lipzen A."/>
            <person name="Lutzoni F."/>
            <person name="Magnuson J."/>
            <person name="Mondo S."/>
            <person name="Nolan M."/>
            <person name="Ohm R."/>
            <person name="Pangilinan J."/>
            <person name="Park H.-J."/>
            <person name="Ramirez L."/>
            <person name="Alfaro M."/>
            <person name="Sun H."/>
            <person name="Tritt A."/>
            <person name="Yoshinaga Y."/>
            <person name="Zwiers L.-H."/>
            <person name="Turgeon B."/>
            <person name="Goodwin S."/>
            <person name="Spatafora J."/>
            <person name="Crous P."/>
            <person name="Grigoriev I."/>
        </authorList>
    </citation>
    <scope>NUCLEOTIDE SEQUENCE</scope>
    <source>
        <strain evidence="2">CBS 101060</strain>
    </source>
</reference>
<comment type="caution">
    <text evidence="2">The sequence shown here is derived from an EMBL/GenBank/DDBJ whole genome shotgun (WGS) entry which is preliminary data.</text>
</comment>
<dbReference type="AlphaFoldDB" id="A0A9P4VUJ2"/>
<evidence type="ECO:0000313" key="2">
    <source>
        <dbReference type="EMBL" id="KAF2842550.1"/>
    </source>
</evidence>
<feature type="compositionally biased region" description="Polar residues" evidence="1">
    <location>
        <begin position="111"/>
        <end position="122"/>
    </location>
</feature>
<organism evidence="2 3">
    <name type="scientific">Patellaria atrata CBS 101060</name>
    <dbReference type="NCBI Taxonomy" id="1346257"/>
    <lineage>
        <taxon>Eukaryota</taxon>
        <taxon>Fungi</taxon>
        <taxon>Dikarya</taxon>
        <taxon>Ascomycota</taxon>
        <taxon>Pezizomycotina</taxon>
        <taxon>Dothideomycetes</taxon>
        <taxon>Dothideomycetes incertae sedis</taxon>
        <taxon>Patellariales</taxon>
        <taxon>Patellariaceae</taxon>
        <taxon>Patellaria</taxon>
    </lineage>
</organism>
<feature type="compositionally biased region" description="Pro residues" evidence="1">
    <location>
        <begin position="878"/>
        <end position="888"/>
    </location>
</feature>
<feature type="region of interest" description="Disordered" evidence="1">
    <location>
        <begin position="1"/>
        <end position="46"/>
    </location>
</feature>
<feature type="compositionally biased region" description="Polar residues" evidence="1">
    <location>
        <begin position="142"/>
        <end position="156"/>
    </location>
</feature>
<protein>
    <submittedName>
        <fullName evidence="2">Uncharacterized protein</fullName>
    </submittedName>
</protein>
<evidence type="ECO:0000313" key="3">
    <source>
        <dbReference type="Proteomes" id="UP000799429"/>
    </source>
</evidence>
<feature type="compositionally biased region" description="Polar residues" evidence="1">
    <location>
        <begin position="1"/>
        <end position="24"/>
    </location>
</feature>